<reference evidence="3" key="1">
    <citation type="journal article" date="2015" name="Proc. Natl. Acad. Sci. U.S.A.">
        <title>Genome sequence of the Asian Tiger mosquito, Aedes albopictus, reveals insights into its biology, genetics, and evolution.</title>
        <authorList>
            <person name="Chen X.G."/>
            <person name="Jiang X."/>
            <person name="Gu J."/>
            <person name="Xu M."/>
            <person name="Wu Y."/>
            <person name="Deng Y."/>
            <person name="Zhang C."/>
            <person name="Bonizzoni M."/>
            <person name="Dermauw W."/>
            <person name="Vontas J."/>
            <person name="Armbruster P."/>
            <person name="Huang X."/>
            <person name="Yang Y."/>
            <person name="Zhang H."/>
            <person name="He W."/>
            <person name="Peng H."/>
            <person name="Liu Y."/>
            <person name="Wu K."/>
            <person name="Chen J."/>
            <person name="Lirakis M."/>
            <person name="Topalis P."/>
            <person name="Van Leeuwen T."/>
            <person name="Hall A.B."/>
            <person name="Jiang X."/>
            <person name="Thorpe C."/>
            <person name="Mueller R.L."/>
            <person name="Sun C."/>
            <person name="Waterhouse R.M."/>
            <person name="Yan G."/>
            <person name="Tu Z.J."/>
            <person name="Fang X."/>
            <person name="James A.A."/>
        </authorList>
    </citation>
    <scope>NUCLEOTIDE SEQUENCE [LARGE SCALE GENOMIC DNA]</scope>
    <source>
        <strain evidence="3">Foshan</strain>
    </source>
</reference>
<reference evidence="2" key="2">
    <citation type="submission" date="2025-05" db="UniProtKB">
        <authorList>
            <consortium name="EnsemblMetazoa"/>
        </authorList>
    </citation>
    <scope>IDENTIFICATION</scope>
    <source>
        <strain evidence="2">Foshan</strain>
    </source>
</reference>
<dbReference type="Proteomes" id="UP000069940">
    <property type="component" value="Unassembled WGS sequence"/>
</dbReference>
<protein>
    <recommendedName>
        <fullName evidence="1">CCHC-type domain-containing protein</fullName>
    </recommendedName>
</protein>
<name>A0ABM1Y8K2_AEDAL</name>
<dbReference type="InterPro" id="IPR001969">
    <property type="entry name" value="Aspartic_peptidase_AS"/>
</dbReference>
<dbReference type="GeneID" id="134286465"/>
<evidence type="ECO:0000313" key="2">
    <source>
        <dbReference type="EnsemblMetazoa" id="AALFPA23_006795.P8925"/>
    </source>
</evidence>
<evidence type="ECO:0000313" key="3">
    <source>
        <dbReference type="Proteomes" id="UP000069940"/>
    </source>
</evidence>
<feature type="domain" description="CCHC-type" evidence="1">
    <location>
        <begin position="155"/>
        <end position="171"/>
    </location>
</feature>
<dbReference type="PANTHER" id="PTHR37984:SF11">
    <property type="entry name" value="INTEGRASE CATALYTIC DOMAIN-CONTAINING PROTEIN"/>
    <property type="match status" value="1"/>
</dbReference>
<dbReference type="SMART" id="SM00343">
    <property type="entry name" value="ZnF_C2HC"/>
    <property type="match status" value="2"/>
</dbReference>
<dbReference type="InterPro" id="IPR036875">
    <property type="entry name" value="Znf_CCHC_sf"/>
</dbReference>
<evidence type="ECO:0000259" key="1">
    <source>
        <dbReference type="SMART" id="SM00343"/>
    </source>
</evidence>
<dbReference type="Gene3D" id="2.40.70.10">
    <property type="entry name" value="Acid Proteases"/>
    <property type="match status" value="1"/>
</dbReference>
<accession>A0ABM1Y8K2</accession>
<dbReference type="SUPFAM" id="SSF57756">
    <property type="entry name" value="Retrovirus zinc finger-like domains"/>
    <property type="match status" value="1"/>
</dbReference>
<dbReference type="SUPFAM" id="SSF50630">
    <property type="entry name" value="Acid proteases"/>
    <property type="match status" value="1"/>
</dbReference>
<dbReference type="PANTHER" id="PTHR37984">
    <property type="entry name" value="PROTEIN CBG26694"/>
    <property type="match status" value="1"/>
</dbReference>
<organism evidence="2 3">
    <name type="scientific">Aedes albopictus</name>
    <name type="common">Asian tiger mosquito</name>
    <name type="synonym">Stegomyia albopicta</name>
    <dbReference type="NCBI Taxonomy" id="7160"/>
    <lineage>
        <taxon>Eukaryota</taxon>
        <taxon>Metazoa</taxon>
        <taxon>Ecdysozoa</taxon>
        <taxon>Arthropoda</taxon>
        <taxon>Hexapoda</taxon>
        <taxon>Insecta</taxon>
        <taxon>Pterygota</taxon>
        <taxon>Neoptera</taxon>
        <taxon>Endopterygota</taxon>
        <taxon>Diptera</taxon>
        <taxon>Nematocera</taxon>
        <taxon>Culicoidea</taxon>
        <taxon>Culicidae</taxon>
        <taxon>Culicinae</taxon>
        <taxon>Aedini</taxon>
        <taxon>Aedes</taxon>
        <taxon>Stegomyia</taxon>
    </lineage>
</organism>
<dbReference type="RefSeq" id="XP_062704061.1">
    <property type="nucleotide sequence ID" value="XM_062848077.1"/>
</dbReference>
<dbReference type="InterPro" id="IPR050951">
    <property type="entry name" value="Retrovirus_Pol_polyprotein"/>
</dbReference>
<feature type="domain" description="CCHC-type" evidence="1">
    <location>
        <begin position="133"/>
        <end position="151"/>
    </location>
</feature>
<dbReference type="EnsemblMetazoa" id="AALFPA23_006795.R8925">
    <property type="protein sequence ID" value="AALFPA23_006795.P8925"/>
    <property type="gene ID" value="AALFPA23_006795"/>
</dbReference>
<dbReference type="InterPro" id="IPR001878">
    <property type="entry name" value="Znf_CCHC"/>
</dbReference>
<dbReference type="InterPro" id="IPR021109">
    <property type="entry name" value="Peptidase_aspartic_dom_sf"/>
</dbReference>
<dbReference type="CDD" id="cd00303">
    <property type="entry name" value="retropepsin_like"/>
    <property type="match status" value="1"/>
</dbReference>
<proteinExistence type="predicted"/>
<sequence length="390" mass="44091">MRQEKNERFAHFVLRIRQQLGDCGLEKYMADVREVLTEIYVIDVIVEGCASEELRRRILQKDITLAEVESMGAMMEGVEQQVNDFTSLNGKELPRDLQVEKVFRVQTRGPMKRPPGVANQMFNRRMQPNRDVTCFNCGTKGHIASSVECKAHNQTCRRCKRVRHFEAVCRKRFAPTDTPSHLKAKKVRLVEKVNQEEIDVSAPDHQSDSKEKSYYCFYFENESNILECTIGGISLNMLVDSGSDVNLIHAAAWESLKQQRVTVQEMEKGAREIIKGYGSKTPLNVLGSFKAEVAIGSKSVIAKFFVVKEGATLILGDTTAKALGILKIGVEVNHVKNVPFGKIKDVQVQIHMDPTFKPVFQPVRRVPLPYESAVNQKLEQLLAQDIIEVN</sequence>
<keyword evidence="3" id="KW-1185">Reference proteome</keyword>
<dbReference type="PROSITE" id="PS00141">
    <property type="entry name" value="ASP_PROTEASE"/>
    <property type="match status" value="1"/>
</dbReference>
<dbReference type="Gene3D" id="4.10.60.10">
    <property type="entry name" value="Zinc finger, CCHC-type"/>
    <property type="match status" value="1"/>
</dbReference>